<dbReference type="GO" id="GO:0009055">
    <property type="term" value="F:electron transfer activity"/>
    <property type="evidence" value="ECO:0007669"/>
    <property type="project" value="InterPro"/>
</dbReference>
<dbReference type="GO" id="GO:0046872">
    <property type="term" value="F:metal ion binding"/>
    <property type="evidence" value="ECO:0007669"/>
    <property type="project" value="UniProtKB-KW"/>
</dbReference>
<reference evidence="6 7" key="1">
    <citation type="journal article" date="2018" name="ISME J.">
        <title>Endosymbiont genomes yield clues of tubeworm success.</title>
        <authorList>
            <person name="Li Y."/>
            <person name="Liles M.R."/>
            <person name="Halanych K.M."/>
        </authorList>
    </citation>
    <scope>NUCLEOTIDE SEQUENCE [LARGE SCALE GENOMIC DNA]</scope>
    <source>
        <strain evidence="6">A1464</strain>
    </source>
</reference>
<keyword evidence="7" id="KW-1185">Reference proteome</keyword>
<evidence type="ECO:0000259" key="5">
    <source>
        <dbReference type="PROSITE" id="PS51007"/>
    </source>
</evidence>
<feature type="domain" description="Cytochrome c" evidence="5">
    <location>
        <begin position="40"/>
        <end position="135"/>
    </location>
</feature>
<dbReference type="GO" id="GO:0020037">
    <property type="term" value="F:heme binding"/>
    <property type="evidence" value="ECO:0007669"/>
    <property type="project" value="InterPro"/>
</dbReference>
<name>A0A370DCT9_9GAMM</name>
<dbReference type="SUPFAM" id="SSF46626">
    <property type="entry name" value="Cytochrome c"/>
    <property type="match status" value="1"/>
</dbReference>
<evidence type="ECO:0000313" key="6">
    <source>
        <dbReference type="EMBL" id="RDH82705.1"/>
    </source>
</evidence>
<dbReference type="Gene3D" id="1.10.760.10">
    <property type="entry name" value="Cytochrome c-like domain"/>
    <property type="match status" value="1"/>
</dbReference>
<evidence type="ECO:0000256" key="4">
    <source>
        <dbReference type="PROSITE-ProRule" id="PRU00433"/>
    </source>
</evidence>
<keyword evidence="3 4" id="KW-0408">Iron</keyword>
<evidence type="ECO:0000256" key="2">
    <source>
        <dbReference type="ARBA" id="ARBA00022723"/>
    </source>
</evidence>
<protein>
    <recommendedName>
        <fullName evidence="5">Cytochrome c domain-containing protein</fullName>
    </recommendedName>
</protein>
<proteinExistence type="predicted"/>
<evidence type="ECO:0000256" key="1">
    <source>
        <dbReference type="ARBA" id="ARBA00022617"/>
    </source>
</evidence>
<evidence type="ECO:0000256" key="3">
    <source>
        <dbReference type="ARBA" id="ARBA00023004"/>
    </source>
</evidence>
<organism evidence="6 7">
    <name type="scientific">endosymbiont of Galathealinum brachiosum</name>
    <dbReference type="NCBI Taxonomy" id="2200906"/>
    <lineage>
        <taxon>Bacteria</taxon>
        <taxon>Pseudomonadati</taxon>
        <taxon>Pseudomonadota</taxon>
        <taxon>Gammaproteobacteria</taxon>
        <taxon>sulfur-oxidizing symbionts</taxon>
    </lineage>
</organism>
<keyword evidence="1 4" id="KW-0349">Heme</keyword>
<dbReference type="InterPro" id="IPR015170">
    <property type="entry name" value="DUF1924_SHP"/>
</dbReference>
<comment type="caution">
    <text evidence="6">The sequence shown here is derived from an EMBL/GenBank/DDBJ whole genome shotgun (WGS) entry which is preliminary data.</text>
</comment>
<dbReference type="InterPro" id="IPR036909">
    <property type="entry name" value="Cyt_c-like_dom_sf"/>
</dbReference>
<dbReference type="PROSITE" id="PS51007">
    <property type="entry name" value="CYTC"/>
    <property type="match status" value="1"/>
</dbReference>
<dbReference type="AlphaFoldDB" id="A0A370DCT9"/>
<keyword evidence="2 4" id="KW-0479">Metal-binding</keyword>
<sequence>MRYQTLFVVLLIGMPGLLLAESVAVDKLLEKYKSQGVTLADTKKGEALWKKTFVSKGEFPERSCTTCHTDELTKTGKHIKTGKEIKPMSPVINSERLTNKKMINKWFKRNCKWTMGRECTAQEKANILVYIENRTRF</sequence>
<dbReference type="EMBL" id="QFXC01000011">
    <property type="protein sequence ID" value="RDH82705.1"/>
    <property type="molecule type" value="Genomic_DNA"/>
</dbReference>
<evidence type="ECO:0000313" key="7">
    <source>
        <dbReference type="Proteomes" id="UP000254266"/>
    </source>
</evidence>
<dbReference type="Proteomes" id="UP000254266">
    <property type="component" value="Unassembled WGS sequence"/>
</dbReference>
<dbReference type="InterPro" id="IPR009056">
    <property type="entry name" value="Cyt_c-like_dom"/>
</dbReference>
<gene>
    <name evidence="6" type="ORF">DIZ80_10520</name>
</gene>
<dbReference type="Pfam" id="PF09086">
    <property type="entry name" value="DUF1924"/>
    <property type="match status" value="1"/>
</dbReference>
<accession>A0A370DCT9</accession>